<dbReference type="PANTHER" id="PTHR36698:SF2">
    <property type="entry name" value="MCE_MLAD DOMAIN-CONTAINING PROTEIN"/>
    <property type="match status" value="1"/>
</dbReference>
<dbReference type="EMBL" id="AP027041">
    <property type="protein sequence ID" value="BDU15480.1"/>
    <property type="molecule type" value="Genomic_DNA"/>
</dbReference>
<organism evidence="4 5">
    <name type="scientific">Lysobacter auxotrophicus</name>
    <dbReference type="NCBI Taxonomy" id="2992573"/>
    <lineage>
        <taxon>Bacteria</taxon>
        <taxon>Pseudomonadati</taxon>
        <taxon>Pseudomonadota</taxon>
        <taxon>Gammaproteobacteria</taxon>
        <taxon>Lysobacterales</taxon>
        <taxon>Lysobacteraceae</taxon>
        <taxon>Lysobacter</taxon>
    </lineage>
</organism>
<evidence type="ECO:0000259" key="3">
    <source>
        <dbReference type="Pfam" id="PF02470"/>
    </source>
</evidence>
<sequence>METRANYVLIGAFTILVTLLLLLFALWAAKYSSEKEWRTYAVLFNEPVTGLTEGSSVQYNGISVGTVQNLSLAPDDPRRVIAILRLQANAPIKTDTRAKLSIQGITGSPFIQLTGGDPRSPLLADTDHREVPVIQTEASALQNIADTANRLVARMDQVLSDENVKRVSNTLANIESMTGSIADQREDLRALIVNARKSSEQLSATLDNTNRAVQSVDRELVDKLPGLIAKLDSTLTRLDSAANNANGLLTDNRAAINSFANDGLAQLGPTLAELRGLVRDLRRISDRLDGNPTRYLLGRDGPKQFDPAEFKPE</sequence>
<evidence type="ECO:0000313" key="4">
    <source>
        <dbReference type="EMBL" id="BDU15480.1"/>
    </source>
</evidence>
<keyword evidence="2" id="KW-0812">Transmembrane</keyword>
<dbReference type="InterPro" id="IPR003399">
    <property type="entry name" value="Mce/MlaD"/>
</dbReference>
<feature type="compositionally biased region" description="Basic and acidic residues" evidence="1">
    <location>
        <begin position="300"/>
        <end position="313"/>
    </location>
</feature>
<keyword evidence="2" id="KW-0472">Membrane</keyword>
<gene>
    <name evidence="4" type="ORF">LA521A_06810</name>
</gene>
<name>A0ABN6UH58_9GAMM</name>
<feature type="domain" description="Mce/MlaD" evidence="3">
    <location>
        <begin position="40"/>
        <end position="116"/>
    </location>
</feature>
<feature type="region of interest" description="Disordered" evidence="1">
    <location>
        <begin position="293"/>
        <end position="313"/>
    </location>
</feature>
<dbReference type="PANTHER" id="PTHR36698">
    <property type="entry name" value="BLL5892 PROTEIN"/>
    <property type="match status" value="1"/>
</dbReference>
<dbReference type="Gene3D" id="1.20.120.810">
    <property type="entry name" value="Vinculin, Vh2 four-helix bundle"/>
    <property type="match status" value="1"/>
</dbReference>
<dbReference type="RefSeq" id="WP_281780981.1">
    <property type="nucleotide sequence ID" value="NZ_AP027041.1"/>
</dbReference>
<feature type="transmembrane region" description="Helical" evidence="2">
    <location>
        <begin position="6"/>
        <end position="29"/>
    </location>
</feature>
<reference evidence="4 5" key="1">
    <citation type="journal article" date="2023" name="Int. J. Syst. Evol. Microbiol.">
        <title>Physiological and genomic analyses of cobalamin (vitamin B12)-auxotrophy of Lysobacter auxotrophicus sp. nov., a methionine-auxotrophic chitinolytic bacterium isolated from chitin-treated soil.</title>
        <authorList>
            <person name="Saito A."/>
            <person name="Dohra H."/>
            <person name="Hamada M."/>
            <person name="Moriuchi R."/>
            <person name="Kotsuchibashi Y."/>
            <person name="Mori K."/>
        </authorList>
    </citation>
    <scope>NUCLEOTIDE SEQUENCE [LARGE SCALE GENOMIC DNA]</scope>
    <source>
        <strain evidence="4 5">5-21a</strain>
    </source>
</reference>
<evidence type="ECO:0000313" key="5">
    <source>
        <dbReference type="Proteomes" id="UP001317822"/>
    </source>
</evidence>
<proteinExistence type="predicted"/>
<dbReference type="Pfam" id="PF02470">
    <property type="entry name" value="MlaD"/>
    <property type="match status" value="1"/>
</dbReference>
<keyword evidence="5" id="KW-1185">Reference proteome</keyword>
<dbReference type="Proteomes" id="UP001317822">
    <property type="component" value="Chromosome"/>
</dbReference>
<evidence type="ECO:0000256" key="1">
    <source>
        <dbReference type="SAM" id="MobiDB-lite"/>
    </source>
</evidence>
<protein>
    <submittedName>
        <fullName evidence="4">MCE family protein</fullName>
    </submittedName>
</protein>
<evidence type="ECO:0000256" key="2">
    <source>
        <dbReference type="SAM" id="Phobius"/>
    </source>
</evidence>
<accession>A0ABN6UH58</accession>
<keyword evidence="2" id="KW-1133">Transmembrane helix</keyword>